<dbReference type="GO" id="GO:0005737">
    <property type="term" value="C:cytoplasm"/>
    <property type="evidence" value="ECO:0007669"/>
    <property type="project" value="TreeGrafter"/>
</dbReference>
<dbReference type="GeneID" id="105898532"/>
<dbReference type="PANTHER" id="PTHR33861:SF4">
    <property type="entry name" value="MEIOSIS-SPECIFIC COILED-COIL DOMAIN-CONTAINING PROTEIN MEIOC"/>
    <property type="match status" value="1"/>
</dbReference>
<dbReference type="InterPro" id="IPR027963">
    <property type="entry name" value="MEIOC"/>
</dbReference>
<evidence type="ECO:0000256" key="1">
    <source>
        <dbReference type="SAM" id="MobiDB-lite"/>
    </source>
</evidence>
<evidence type="ECO:0000313" key="3">
    <source>
        <dbReference type="RefSeq" id="XP_031426561.1"/>
    </source>
</evidence>
<accession>A0A6P8FSR7</accession>
<dbReference type="OrthoDB" id="5978002at2759"/>
<organism evidence="2 3">
    <name type="scientific">Clupea harengus</name>
    <name type="common">Atlantic herring</name>
    <dbReference type="NCBI Taxonomy" id="7950"/>
    <lineage>
        <taxon>Eukaryota</taxon>
        <taxon>Metazoa</taxon>
        <taxon>Chordata</taxon>
        <taxon>Craniata</taxon>
        <taxon>Vertebrata</taxon>
        <taxon>Euteleostomi</taxon>
        <taxon>Actinopterygii</taxon>
        <taxon>Neopterygii</taxon>
        <taxon>Teleostei</taxon>
        <taxon>Clupei</taxon>
        <taxon>Clupeiformes</taxon>
        <taxon>Clupeoidei</taxon>
        <taxon>Clupeidae</taxon>
        <taxon>Clupea</taxon>
    </lineage>
</organism>
<keyword evidence="2" id="KW-1185">Reference proteome</keyword>
<dbReference type="GO" id="GO:0007144">
    <property type="term" value="P:female meiosis I"/>
    <property type="evidence" value="ECO:0007669"/>
    <property type="project" value="TreeGrafter"/>
</dbReference>
<feature type="region of interest" description="Disordered" evidence="1">
    <location>
        <begin position="483"/>
        <end position="532"/>
    </location>
</feature>
<dbReference type="KEGG" id="char:105898532"/>
<dbReference type="PANTHER" id="PTHR33861">
    <property type="entry name" value="PROTEIN CBG18333"/>
    <property type="match status" value="1"/>
</dbReference>
<dbReference type="CTD" id="100538154"/>
<protein>
    <submittedName>
        <fullName evidence="3">Meiosis-specific coiled-coil domain-containing protein MEIOC isoform X1</fullName>
    </submittedName>
</protein>
<dbReference type="RefSeq" id="XP_031426561.1">
    <property type="nucleotide sequence ID" value="XM_031570701.2"/>
</dbReference>
<proteinExistence type="predicted"/>
<dbReference type="GO" id="GO:0005634">
    <property type="term" value="C:nucleus"/>
    <property type="evidence" value="ECO:0007669"/>
    <property type="project" value="TreeGrafter"/>
</dbReference>
<dbReference type="GO" id="GO:0007141">
    <property type="term" value="P:male meiosis I"/>
    <property type="evidence" value="ECO:0007669"/>
    <property type="project" value="TreeGrafter"/>
</dbReference>
<evidence type="ECO:0000313" key="2">
    <source>
        <dbReference type="Proteomes" id="UP000515152"/>
    </source>
</evidence>
<name>A0A6P8FSR7_CLUHA</name>
<dbReference type="GO" id="GO:0048255">
    <property type="term" value="P:mRNA stabilization"/>
    <property type="evidence" value="ECO:0007669"/>
    <property type="project" value="TreeGrafter"/>
</dbReference>
<dbReference type="Proteomes" id="UP000515152">
    <property type="component" value="Chromosome 1"/>
</dbReference>
<dbReference type="Pfam" id="PF15189">
    <property type="entry name" value="MEIOC"/>
    <property type="match status" value="1"/>
</dbReference>
<gene>
    <name evidence="3" type="primary">moto</name>
</gene>
<sequence>MEGNNALKSQLRGNLCGPRMAFDRFQNAVSGSDSYFSPQKNQVSLTDIGRLPQPYPLPEFPLSEDANLYTPWAAPDDFQKFMDCAQTNPKNIFERTQMDANQCGSEADLYGLVSNILEDADQLDTTFAEETQGSLKSVWSPNTMRQNSLQQYFTPELKMQPNSSFQPGPGYSDPHLKALRQFPGKDPQLRADCFQHLSDFESDSLWLLSPCNGDAQAYSMPEAELPRPPGLELPPGASSYMSKARAGKAQEFSTAVKDEGLCGVARALDPSCSLQAGRPSESYFGDYSDDFGAGRAKPKMHKPLSMQEMSKLAASMQAMLMGEQESTYSREPPLNRALNHRHYEDSMAEQKSLLYPRMPPALQYKRDVQRDFEEQRGSDLGKRQSPPCDFYPKDYAGPGQQQCDYFQTLPSPQAVKISTSSGANEPGLNQYASLYAQSSQYHGQAKQMSRADMVGAGALGLTRFPAPSVSDLRSLLSSQQLQRGSGQNCMPDCSQGDMGDSLQGRPGQGPGCGSLRRGQGNGGAGDGPDMDLHTEKTRMHGSALAADSFAPQCFMEGRNKPLCGDRKQGLLQNPYLELLGSLYGPPALQHSNQGKPQPSPFLPLLYPAMGGPRQGGFSSLQSRSSHPYNSLMDFDFMPEGEAAIFNPYLQEAMGLAAGGDGPLPGFLSSLRGPRLGRSRGGPTNQLHQHLEECCEQWRLLEKERKKSEGILTKTYPGKRISVGGSNPLPKVPHNPSRVDRLIVDQLREQAKVVSVLGRMERLRSVPLHANVCTMLDRHLEAIYSTQARRREELQSSSTRQRPGAALLNEDRDILLLAVALRDLASTTRKSRTALWCALQMTLPKSSHGLEASEADSYPAAETQLERITAVF</sequence>
<reference evidence="3" key="1">
    <citation type="submission" date="2025-08" db="UniProtKB">
        <authorList>
            <consortium name="RefSeq"/>
        </authorList>
    </citation>
    <scope>IDENTIFICATION</scope>
</reference>
<dbReference type="AlphaFoldDB" id="A0A6P8FSR7"/>